<dbReference type="InterPro" id="IPR007886">
    <property type="entry name" value="AlaDH/PNT_N"/>
</dbReference>
<evidence type="ECO:0000256" key="2">
    <source>
        <dbReference type="ARBA" id="ARBA00005689"/>
    </source>
</evidence>
<evidence type="ECO:0000256" key="10">
    <source>
        <dbReference type="ARBA" id="ARBA00033228"/>
    </source>
</evidence>
<comment type="caution">
    <text evidence="14">The sequence shown here is derived from an EMBL/GenBank/DDBJ whole genome shotgun (WGS) entry which is preliminary data.</text>
</comment>
<dbReference type="PANTHER" id="PTHR11133">
    <property type="entry name" value="SACCHAROPINE DEHYDROGENASE"/>
    <property type="match status" value="1"/>
</dbReference>
<dbReference type="PANTHER" id="PTHR11133:SF23">
    <property type="entry name" value="SACCHAROPINE DEHYDROGENASE [NAD(+), L-LYSINE-FORMING]"/>
    <property type="match status" value="1"/>
</dbReference>
<evidence type="ECO:0000256" key="8">
    <source>
        <dbReference type="ARBA" id="ARBA00023027"/>
    </source>
</evidence>
<dbReference type="SUPFAM" id="SSF52283">
    <property type="entry name" value="Formate/glycerate dehydrogenase catalytic domain-like"/>
    <property type="match status" value="1"/>
</dbReference>
<reference evidence="14 15" key="1">
    <citation type="submission" date="2023-08" db="EMBL/GenBank/DDBJ databases">
        <title>Draft genome sequence of Algoriphagus confluentis.</title>
        <authorList>
            <person name="Takatani N."/>
            <person name="Hosokawa M."/>
            <person name="Sawabe T."/>
        </authorList>
    </citation>
    <scope>NUCLEOTIDE SEQUENCE [LARGE SCALE GENOMIC DNA]</scope>
    <source>
        <strain evidence="14 15">NBRC 111222</strain>
    </source>
</reference>
<dbReference type="InterPro" id="IPR027281">
    <property type="entry name" value="Lys1"/>
</dbReference>
<evidence type="ECO:0000256" key="9">
    <source>
        <dbReference type="ARBA" id="ARBA00023157"/>
    </source>
</evidence>
<evidence type="ECO:0000259" key="12">
    <source>
        <dbReference type="SMART" id="SM01002"/>
    </source>
</evidence>
<dbReference type="InterPro" id="IPR051168">
    <property type="entry name" value="AASS"/>
</dbReference>
<evidence type="ECO:0000256" key="4">
    <source>
        <dbReference type="ARBA" id="ARBA00012847"/>
    </source>
</evidence>
<accession>A0ABQ6PWD0</accession>
<dbReference type="InterPro" id="IPR007698">
    <property type="entry name" value="AlaDH/PNT_NAD(H)-bd"/>
</dbReference>
<dbReference type="SMART" id="SM01002">
    <property type="entry name" value="AlaDh_PNT_C"/>
    <property type="match status" value="1"/>
</dbReference>
<comment type="subunit">
    <text evidence="3">Monomer.</text>
</comment>
<dbReference type="Proteomes" id="UP001338309">
    <property type="component" value="Unassembled WGS sequence"/>
</dbReference>
<evidence type="ECO:0000256" key="7">
    <source>
        <dbReference type="ARBA" id="ARBA00023002"/>
    </source>
</evidence>
<gene>
    <name evidence="14" type="ORF">Aconfl_41220</name>
</gene>
<dbReference type="Pfam" id="PF01262">
    <property type="entry name" value="AlaDh_PNT_C"/>
    <property type="match status" value="1"/>
</dbReference>
<dbReference type="SMART" id="SM01003">
    <property type="entry name" value="AlaDh_PNT_N"/>
    <property type="match status" value="1"/>
</dbReference>
<dbReference type="EC" id="1.5.1.7" evidence="4"/>
<evidence type="ECO:0000259" key="13">
    <source>
        <dbReference type="SMART" id="SM01003"/>
    </source>
</evidence>
<feature type="domain" description="Alanine dehydrogenase/pyridine nucleotide transhydrogenase N-terminal" evidence="13">
    <location>
        <begin position="4"/>
        <end position="137"/>
    </location>
</feature>
<name>A0ABQ6PWD0_9BACT</name>
<sequence length="405" mass="45950">MKIGIIREGKNPPDDRTPFTPEQLSQLKAKFGDQLEFLVESSPNRCFSDQEYQEAGIAVVEDISEAEILFGVKEVPVSQLIPEKTYFFFSHTIKEQVYNRPLLQAVLKKNIRLIDYEVLKDEEGKRVVAFGRWAGIVGAYNAFWTYGQKTALYEIRRARSLRDLEEMHQELRKVQLPPIKIVVTGSGRVGSGVKEVLDSLGLRRVTTQEFLHHYFEEPVYVVLGSSDYNRRKSDGGYDREEFYAHPEKYESHFQKFAEAGELLIAAAYWAKGAPRLFRLEDIQSPDFALSVIADITCDIGGSIPTTLRASTIQSPVYDVERDSGLEIPAFGSQTSISVMAIDNLPCELPREASAEFGRQLSQWVIPALFEENSGILERATVARDGDLTLEFMYLSDYVREFNEES</sequence>
<evidence type="ECO:0000313" key="15">
    <source>
        <dbReference type="Proteomes" id="UP001338309"/>
    </source>
</evidence>
<dbReference type="PIRSF" id="PIRSF018250">
    <property type="entry name" value="Saccharopine_DH_Lys"/>
    <property type="match status" value="1"/>
</dbReference>
<organism evidence="14 15">
    <name type="scientific">Algoriphagus confluentis</name>
    <dbReference type="NCBI Taxonomy" id="1697556"/>
    <lineage>
        <taxon>Bacteria</taxon>
        <taxon>Pseudomonadati</taxon>
        <taxon>Bacteroidota</taxon>
        <taxon>Cytophagia</taxon>
        <taxon>Cytophagales</taxon>
        <taxon>Cyclobacteriaceae</taxon>
        <taxon>Algoriphagus</taxon>
    </lineage>
</organism>
<keyword evidence="6" id="KW-0028">Amino-acid biosynthesis</keyword>
<dbReference type="EMBL" id="BTPD01000019">
    <property type="protein sequence ID" value="GMQ31478.1"/>
    <property type="molecule type" value="Genomic_DNA"/>
</dbReference>
<evidence type="ECO:0000256" key="1">
    <source>
        <dbReference type="ARBA" id="ARBA00004884"/>
    </source>
</evidence>
<evidence type="ECO:0000256" key="6">
    <source>
        <dbReference type="ARBA" id="ARBA00022605"/>
    </source>
</evidence>
<evidence type="ECO:0000256" key="3">
    <source>
        <dbReference type="ARBA" id="ARBA00011245"/>
    </source>
</evidence>
<comment type="catalytic activity">
    <reaction evidence="11">
        <text>L-saccharopine + NAD(+) + H2O = L-lysine + 2-oxoglutarate + NADH + H(+)</text>
        <dbReference type="Rhea" id="RHEA:12440"/>
        <dbReference type="ChEBI" id="CHEBI:15377"/>
        <dbReference type="ChEBI" id="CHEBI:15378"/>
        <dbReference type="ChEBI" id="CHEBI:16810"/>
        <dbReference type="ChEBI" id="CHEBI:32551"/>
        <dbReference type="ChEBI" id="CHEBI:57540"/>
        <dbReference type="ChEBI" id="CHEBI:57945"/>
        <dbReference type="ChEBI" id="CHEBI:57951"/>
        <dbReference type="EC" id="1.5.1.7"/>
    </reaction>
</comment>
<dbReference type="RefSeq" id="WP_338226243.1">
    <property type="nucleotide sequence ID" value="NZ_BTPD01000019.1"/>
</dbReference>
<dbReference type="Gene3D" id="3.40.50.720">
    <property type="entry name" value="NAD(P)-binding Rossmann-like Domain"/>
    <property type="match status" value="1"/>
</dbReference>
<keyword evidence="8" id="KW-0520">NAD</keyword>
<evidence type="ECO:0000313" key="14">
    <source>
        <dbReference type="EMBL" id="GMQ31478.1"/>
    </source>
</evidence>
<comment type="pathway">
    <text evidence="1">Amino-acid biosynthesis; L-lysine biosynthesis via AAA pathway; L-lysine from L-alpha-aminoadipate (fungal route): step 3/3.</text>
</comment>
<comment type="similarity">
    <text evidence="2">Belongs to the AlaDH/PNT family.</text>
</comment>
<keyword evidence="9" id="KW-1015">Disulfide bond</keyword>
<dbReference type="CDD" id="cd05199">
    <property type="entry name" value="SDH_like"/>
    <property type="match status" value="1"/>
</dbReference>
<evidence type="ECO:0000256" key="5">
    <source>
        <dbReference type="ARBA" id="ARBA00021221"/>
    </source>
</evidence>
<proteinExistence type="inferred from homology"/>
<feature type="domain" description="Alanine dehydrogenase/pyridine nucleotide transhydrogenase NAD(H)-binding" evidence="12">
    <location>
        <begin position="165"/>
        <end position="329"/>
    </location>
</feature>
<keyword evidence="7" id="KW-0560">Oxidoreductase</keyword>
<keyword evidence="15" id="KW-1185">Reference proteome</keyword>
<protein>
    <recommendedName>
        <fullName evidence="5">Saccharopine dehydrogenase [NAD(+), L-lysine-forming]</fullName>
        <ecNumber evidence="4">1.5.1.7</ecNumber>
    </recommendedName>
    <alternativeName>
        <fullName evidence="10">Lysine--2-oxoglutarate reductase</fullName>
    </alternativeName>
</protein>
<evidence type="ECO:0000256" key="11">
    <source>
        <dbReference type="ARBA" id="ARBA00047860"/>
    </source>
</evidence>
<dbReference type="Pfam" id="PF05222">
    <property type="entry name" value="AlaDh_PNT_N"/>
    <property type="match status" value="1"/>
</dbReference>